<evidence type="ECO:0000313" key="9">
    <source>
        <dbReference type="Proteomes" id="UP000825935"/>
    </source>
</evidence>
<gene>
    <name evidence="8" type="ORF">KP509_36G024900</name>
</gene>
<organism evidence="8 9">
    <name type="scientific">Ceratopteris richardii</name>
    <name type="common">Triangle waterfern</name>
    <dbReference type="NCBI Taxonomy" id="49495"/>
    <lineage>
        <taxon>Eukaryota</taxon>
        <taxon>Viridiplantae</taxon>
        <taxon>Streptophyta</taxon>
        <taxon>Embryophyta</taxon>
        <taxon>Tracheophyta</taxon>
        <taxon>Polypodiopsida</taxon>
        <taxon>Polypodiidae</taxon>
        <taxon>Polypodiales</taxon>
        <taxon>Pteridineae</taxon>
        <taxon>Pteridaceae</taxon>
        <taxon>Parkerioideae</taxon>
        <taxon>Ceratopteris</taxon>
    </lineage>
</organism>
<feature type="transmembrane region" description="Helical" evidence="7">
    <location>
        <begin position="58"/>
        <end position="84"/>
    </location>
</feature>
<evidence type="ECO:0000256" key="2">
    <source>
        <dbReference type="ARBA" id="ARBA00022692"/>
    </source>
</evidence>
<reference evidence="8" key="1">
    <citation type="submission" date="2021-08" db="EMBL/GenBank/DDBJ databases">
        <title>WGS assembly of Ceratopteris richardii.</title>
        <authorList>
            <person name="Marchant D.B."/>
            <person name="Chen G."/>
            <person name="Jenkins J."/>
            <person name="Shu S."/>
            <person name="Leebens-Mack J."/>
            <person name="Grimwood J."/>
            <person name="Schmutz J."/>
            <person name="Soltis P."/>
            <person name="Soltis D."/>
            <person name="Chen Z.-H."/>
        </authorList>
    </citation>
    <scope>NUCLEOTIDE SEQUENCE</scope>
    <source>
        <strain evidence="8">Whitten #5841</strain>
        <tissue evidence="8">Leaf</tissue>
    </source>
</reference>
<accession>A0A8T2QAF7</accession>
<evidence type="ECO:0000313" key="8">
    <source>
        <dbReference type="EMBL" id="KAH7281002.1"/>
    </source>
</evidence>
<evidence type="ECO:0000256" key="7">
    <source>
        <dbReference type="SAM" id="Phobius"/>
    </source>
</evidence>
<keyword evidence="2 7" id="KW-0812">Transmembrane</keyword>
<dbReference type="AlphaFoldDB" id="A0A8T2QAF7"/>
<keyword evidence="3" id="KW-0732">Signal</keyword>
<evidence type="ECO:0000256" key="4">
    <source>
        <dbReference type="ARBA" id="ARBA00022989"/>
    </source>
</evidence>
<evidence type="ECO:0000256" key="3">
    <source>
        <dbReference type="ARBA" id="ARBA00022729"/>
    </source>
</evidence>
<dbReference type="Pfam" id="PF06749">
    <property type="entry name" value="DUF1218"/>
    <property type="match status" value="1"/>
</dbReference>
<protein>
    <submittedName>
        <fullName evidence="8">Uncharacterized protein</fullName>
    </submittedName>
</protein>
<evidence type="ECO:0000256" key="1">
    <source>
        <dbReference type="ARBA" id="ARBA00004127"/>
    </source>
</evidence>
<dbReference type="OrthoDB" id="678343at2759"/>
<keyword evidence="5 7" id="KW-0472">Membrane</keyword>
<dbReference type="OMA" id="QFAFENP"/>
<evidence type="ECO:0000256" key="6">
    <source>
        <dbReference type="ARBA" id="ARBA00029467"/>
    </source>
</evidence>
<proteinExistence type="inferred from homology"/>
<evidence type="ECO:0000256" key="5">
    <source>
        <dbReference type="ARBA" id="ARBA00023136"/>
    </source>
</evidence>
<comment type="similarity">
    <text evidence="6">Belongs to the DESIGUAL family.</text>
</comment>
<comment type="subcellular location">
    <subcellularLocation>
        <location evidence="1">Endomembrane system</location>
        <topology evidence="1">Multi-pass membrane protein</topology>
    </subcellularLocation>
</comment>
<comment type="caution">
    <text evidence="8">The sequence shown here is derived from an EMBL/GenBank/DDBJ whole genome shotgun (WGS) entry which is preliminary data.</text>
</comment>
<dbReference type="EMBL" id="CM035441">
    <property type="protein sequence ID" value="KAH7281002.1"/>
    <property type="molecule type" value="Genomic_DNA"/>
</dbReference>
<keyword evidence="9" id="KW-1185">Reference proteome</keyword>
<dbReference type="InterPro" id="IPR009606">
    <property type="entry name" value="DEAL/Modifying_wall_lignin1/2"/>
</dbReference>
<dbReference type="GO" id="GO:0012505">
    <property type="term" value="C:endomembrane system"/>
    <property type="evidence" value="ECO:0007669"/>
    <property type="project" value="UniProtKB-SubCell"/>
</dbReference>
<keyword evidence="4 7" id="KW-1133">Transmembrane helix</keyword>
<sequence>MCRMERRRKVRTTVCALISFLGALAAALAIGAEVRHVKSSDVVIVGDDDCFYPSSPSWLLGLCAASCLLVSQVVATFCGGCICCCKRHHGGSKATRGTKATAASFLVFSWISFSNAFFLLLEGAAVNSQQQLEGQLGMIHSCYILKPGIFGAGAGLSLLTCGLALVYYTMATSTSFSSPSPALRIANHLSAHHLSDLHHVGSFNPDYSITSARLPYVSGLELPKPYDDY</sequence>
<feature type="transmembrane region" description="Helical" evidence="7">
    <location>
        <begin position="148"/>
        <end position="168"/>
    </location>
</feature>
<feature type="transmembrane region" description="Helical" evidence="7">
    <location>
        <begin position="105"/>
        <end position="128"/>
    </location>
</feature>
<dbReference type="PANTHER" id="PTHR31769">
    <property type="entry name" value="OS07G0462200 PROTEIN-RELATED"/>
    <property type="match status" value="1"/>
</dbReference>
<dbReference type="InterPro" id="IPR052222">
    <property type="entry name" value="DESIGUAL"/>
</dbReference>
<dbReference type="Proteomes" id="UP000825935">
    <property type="component" value="Chromosome 36"/>
</dbReference>
<name>A0A8T2QAF7_CERRI</name>